<evidence type="ECO:0000259" key="2">
    <source>
        <dbReference type="Pfam" id="PF14295"/>
    </source>
</evidence>
<accession>A0A2D3UWU9</accession>
<dbReference type="STRING" id="112498.A0A2D3UWU9"/>
<sequence>MLVLMLFVFYFACFVSAQRSIILPPFTNSTSSSISNTFTSSFSSSSSSSSNPTLVTLSNTAAPAPIFSTTSSTLSTSTTSPSSAPTLTPLSCPASNNTLYTAPSGQTFVVECSIDHERGDLSSLSVPNLEACIAACDSNSKCVDVSLSGTACYLKSLLGRSLPAPGLLGARLLGVETPISCPGSNGTTHTTPDGRSFQVECGVDYAGGDMGSLALNSIVGELWLETCIDSCSNMTGCVDISLSGSACYLKRTLGARLIDSNISSARLLSPPADDEEDENDRCNIYSPTCPACNNTVLYSIDSEPEKSFVIECGIDRPGGDMRSEINEHTGLRGPRAFRNCFETCAETEGCVDVSLLGGVCYLKDRLERAVVSEGVWGARVLE</sequence>
<feature type="signal peptide" evidence="1">
    <location>
        <begin position="1"/>
        <end position="17"/>
    </location>
</feature>
<feature type="domain" description="Apple" evidence="2">
    <location>
        <begin position="115"/>
        <end position="155"/>
    </location>
</feature>
<dbReference type="InterPro" id="IPR003609">
    <property type="entry name" value="Pan_app"/>
</dbReference>
<organism evidence="3 4">
    <name type="scientific">Ramularia collo-cygni</name>
    <dbReference type="NCBI Taxonomy" id="112498"/>
    <lineage>
        <taxon>Eukaryota</taxon>
        <taxon>Fungi</taxon>
        <taxon>Dikarya</taxon>
        <taxon>Ascomycota</taxon>
        <taxon>Pezizomycotina</taxon>
        <taxon>Dothideomycetes</taxon>
        <taxon>Dothideomycetidae</taxon>
        <taxon>Mycosphaerellales</taxon>
        <taxon>Mycosphaerellaceae</taxon>
        <taxon>Ramularia</taxon>
    </lineage>
</organism>
<feature type="chain" id="PRO_5013581927" description="Apple domain-containing protein" evidence="1">
    <location>
        <begin position="18"/>
        <end position="382"/>
    </location>
</feature>
<dbReference type="Pfam" id="PF14295">
    <property type="entry name" value="PAN_4"/>
    <property type="match status" value="3"/>
</dbReference>
<evidence type="ECO:0000313" key="4">
    <source>
        <dbReference type="Proteomes" id="UP000225277"/>
    </source>
</evidence>
<gene>
    <name evidence="3" type="ORF">RCC_05734</name>
</gene>
<dbReference type="Proteomes" id="UP000225277">
    <property type="component" value="Unassembled WGS sequence"/>
</dbReference>
<feature type="domain" description="Apple" evidence="2">
    <location>
        <begin position="203"/>
        <end position="250"/>
    </location>
</feature>
<dbReference type="OrthoDB" id="3649437at2759"/>
<dbReference type="GeneID" id="35600887"/>
<proteinExistence type="predicted"/>
<dbReference type="AlphaFoldDB" id="A0A2D3UWU9"/>
<evidence type="ECO:0000313" key="3">
    <source>
        <dbReference type="EMBL" id="CZT19878.1"/>
    </source>
</evidence>
<keyword evidence="1" id="KW-0732">Signal</keyword>
<keyword evidence="4" id="KW-1185">Reference proteome</keyword>
<dbReference type="RefSeq" id="XP_023626768.1">
    <property type="nucleotide sequence ID" value="XM_023771000.1"/>
</dbReference>
<reference evidence="3 4" key="1">
    <citation type="submission" date="2016-03" db="EMBL/GenBank/DDBJ databases">
        <authorList>
            <person name="Ploux O."/>
        </authorList>
    </citation>
    <scope>NUCLEOTIDE SEQUENCE [LARGE SCALE GENOMIC DNA]</scope>
    <source>
        <strain evidence="3 4">URUG2</strain>
    </source>
</reference>
<evidence type="ECO:0000256" key="1">
    <source>
        <dbReference type="SAM" id="SignalP"/>
    </source>
</evidence>
<dbReference type="EMBL" id="FJUY01000008">
    <property type="protein sequence ID" value="CZT19878.1"/>
    <property type="molecule type" value="Genomic_DNA"/>
</dbReference>
<feature type="domain" description="Apple" evidence="2">
    <location>
        <begin position="314"/>
        <end position="362"/>
    </location>
</feature>
<name>A0A2D3UWU9_9PEZI</name>
<protein>
    <recommendedName>
        <fullName evidence="2">Apple domain-containing protein</fullName>
    </recommendedName>
</protein>